<feature type="chain" id="PRO_5029758847" description="EGF-like calcium-binding domain-containing protein" evidence="7">
    <location>
        <begin position="20"/>
        <end position="489"/>
    </location>
</feature>
<evidence type="ECO:0000259" key="8">
    <source>
        <dbReference type="SMART" id="SM00179"/>
    </source>
</evidence>
<organism evidence="9 10">
    <name type="scientific">Clytia hemisphaerica</name>
    <dbReference type="NCBI Taxonomy" id="252671"/>
    <lineage>
        <taxon>Eukaryota</taxon>
        <taxon>Metazoa</taxon>
        <taxon>Cnidaria</taxon>
        <taxon>Hydrozoa</taxon>
        <taxon>Hydroidolina</taxon>
        <taxon>Leptothecata</taxon>
        <taxon>Obeliida</taxon>
        <taxon>Clytiidae</taxon>
        <taxon>Clytia</taxon>
    </lineage>
</organism>
<dbReference type="RefSeq" id="XP_066929648.1">
    <property type="nucleotide sequence ID" value="XM_067073547.1"/>
</dbReference>
<dbReference type="GeneID" id="136817206"/>
<sequence length="489" mass="56229">MRMLTRIAFLLAFVGFSMSQQESCCQLGIKSAKSSGKCSDIPTTCTTDIQQVAMFTSCCSSIRLYVDENECNTGVTFAKSGIRCSTGSSLMSKRCCALCNTGLQQRKRSQKCDGDKVAKACCGAKIEVKCADGYEMDSNGKCVEKELKCQAGFKKNANGQCVEIRCQAGYKKNAEGNCEDVNECRTPGLNRCNIGQFCWNKKGNYICAWSCPTTKYDQVKNVFGKTICEHKKKDKDDKKEDKKKDEVKCTKGFRKSNDECVDIDECLEGSDNCDRKTQDCVNNKGGFTCKLVWCKEGFKLVGDKCVEDDPCSSENSPCTKDQYCYNVFGKAQCIDESCPDDRYYEQRLGQNDKVKECAKTKCNRFRGRENQRCWTTKQFPSSIKRYLYKYDYNLDHDAFQFTYWWNFDQRKYNVDIRLVDATHDTGNTIDARSKFTIEFKSNNRELKLYNYYKMKGPSNNHVVMQMDVTSRRDGRLVWRYLYYFYIFIQ</sequence>
<reference evidence="9" key="1">
    <citation type="submission" date="2021-01" db="UniProtKB">
        <authorList>
            <consortium name="EnsemblMetazoa"/>
        </authorList>
    </citation>
    <scope>IDENTIFICATION</scope>
</reference>
<dbReference type="SMART" id="SM00179">
    <property type="entry name" value="EGF_CA"/>
    <property type="match status" value="2"/>
</dbReference>
<dbReference type="PANTHER" id="PTHR24039:SF28">
    <property type="entry name" value="EGF-LIKE DOMAIN-CONTAINING PROTEIN"/>
    <property type="match status" value="1"/>
</dbReference>
<keyword evidence="6" id="KW-0325">Glycoprotein</keyword>
<evidence type="ECO:0000256" key="7">
    <source>
        <dbReference type="SAM" id="SignalP"/>
    </source>
</evidence>
<dbReference type="InterPro" id="IPR049883">
    <property type="entry name" value="NOTCH1_EGF-like"/>
</dbReference>
<dbReference type="Pfam" id="PF07645">
    <property type="entry name" value="EGF_CA"/>
    <property type="match status" value="2"/>
</dbReference>
<dbReference type="AlphaFoldDB" id="A0A7M5V309"/>
<evidence type="ECO:0000256" key="3">
    <source>
        <dbReference type="ARBA" id="ARBA00022737"/>
    </source>
</evidence>
<evidence type="ECO:0000256" key="6">
    <source>
        <dbReference type="ARBA" id="ARBA00023180"/>
    </source>
</evidence>
<dbReference type="InterPro" id="IPR009030">
    <property type="entry name" value="Growth_fac_rcpt_cys_sf"/>
</dbReference>
<name>A0A7M5V309_9CNID</name>
<keyword evidence="10" id="KW-1185">Reference proteome</keyword>
<dbReference type="EnsemblMetazoa" id="CLYHEMT002705.1">
    <property type="protein sequence ID" value="CLYHEMP002705.1"/>
    <property type="gene ID" value="CLYHEMG002705"/>
</dbReference>
<evidence type="ECO:0000256" key="4">
    <source>
        <dbReference type="ARBA" id="ARBA00022837"/>
    </source>
</evidence>
<keyword evidence="1" id="KW-0245">EGF-like domain</keyword>
<evidence type="ECO:0000313" key="10">
    <source>
        <dbReference type="Proteomes" id="UP000594262"/>
    </source>
</evidence>
<accession>A0A7M5V309</accession>
<feature type="domain" description="EGF-like calcium-binding" evidence="8">
    <location>
        <begin position="180"/>
        <end position="229"/>
    </location>
</feature>
<evidence type="ECO:0000256" key="5">
    <source>
        <dbReference type="ARBA" id="ARBA00023157"/>
    </source>
</evidence>
<keyword evidence="2 7" id="KW-0732">Signal</keyword>
<dbReference type="Proteomes" id="UP000594262">
    <property type="component" value="Unplaced"/>
</dbReference>
<evidence type="ECO:0000313" key="9">
    <source>
        <dbReference type="EnsemblMetazoa" id="CLYHEMP002705.1"/>
    </source>
</evidence>
<keyword evidence="5" id="KW-1015">Disulfide bond</keyword>
<keyword evidence="4" id="KW-0106">Calcium</keyword>
<protein>
    <recommendedName>
        <fullName evidence="8">EGF-like calcium-binding domain-containing protein</fullName>
    </recommendedName>
</protein>
<dbReference type="OrthoDB" id="10022113at2759"/>
<dbReference type="Gene3D" id="2.10.25.10">
    <property type="entry name" value="Laminin"/>
    <property type="match status" value="2"/>
</dbReference>
<feature type="signal peptide" evidence="7">
    <location>
        <begin position="1"/>
        <end position="19"/>
    </location>
</feature>
<evidence type="ECO:0000256" key="1">
    <source>
        <dbReference type="ARBA" id="ARBA00022536"/>
    </source>
</evidence>
<dbReference type="GO" id="GO:0005509">
    <property type="term" value="F:calcium ion binding"/>
    <property type="evidence" value="ECO:0007669"/>
    <property type="project" value="InterPro"/>
</dbReference>
<dbReference type="PANTHER" id="PTHR24039">
    <property type="entry name" value="FIBRILLIN-RELATED"/>
    <property type="match status" value="1"/>
</dbReference>
<proteinExistence type="predicted"/>
<keyword evidence="3" id="KW-0677">Repeat</keyword>
<feature type="domain" description="EGF-like calcium-binding" evidence="8">
    <location>
        <begin position="262"/>
        <end position="306"/>
    </location>
</feature>
<dbReference type="PROSITE" id="PS01187">
    <property type="entry name" value="EGF_CA"/>
    <property type="match status" value="2"/>
</dbReference>
<dbReference type="InterPro" id="IPR001881">
    <property type="entry name" value="EGF-like_Ca-bd_dom"/>
</dbReference>
<dbReference type="InterPro" id="IPR018097">
    <property type="entry name" value="EGF_Ca-bd_CS"/>
</dbReference>
<dbReference type="SUPFAM" id="SSF57184">
    <property type="entry name" value="Growth factor receptor domain"/>
    <property type="match status" value="1"/>
</dbReference>
<evidence type="ECO:0000256" key="2">
    <source>
        <dbReference type="ARBA" id="ARBA00022729"/>
    </source>
</evidence>